<dbReference type="Proteomes" id="UP000053201">
    <property type="component" value="Unassembled WGS sequence"/>
</dbReference>
<feature type="compositionally biased region" description="Low complexity" evidence="2">
    <location>
        <begin position="107"/>
        <end position="120"/>
    </location>
</feature>
<dbReference type="EMBL" id="KQ257455">
    <property type="protein sequence ID" value="KND00947.1"/>
    <property type="molecule type" value="Genomic_DNA"/>
</dbReference>
<feature type="coiled-coil region" evidence="1">
    <location>
        <begin position="434"/>
        <end position="482"/>
    </location>
</feature>
<dbReference type="OMA" id="WQEHNNR"/>
<evidence type="ECO:0000313" key="3">
    <source>
        <dbReference type="EMBL" id="KND00947.1"/>
    </source>
</evidence>
<dbReference type="GeneID" id="27687522"/>
<organism evidence="3 4">
    <name type="scientific">Spizellomyces punctatus (strain DAOM BR117)</name>
    <dbReference type="NCBI Taxonomy" id="645134"/>
    <lineage>
        <taxon>Eukaryota</taxon>
        <taxon>Fungi</taxon>
        <taxon>Fungi incertae sedis</taxon>
        <taxon>Chytridiomycota</taxon>
        <taxon>Chytridiomycota incertae sedis</taxon>
        <taxon>Chytridiomycetes</taxon>
        <taxon>Spizellomycetales</taxon>
        <taxon>Spizellomycetaceae</taxon>
        <taxon>Spizellomyces</taxon>
    </lineage>
</organism>
<accession>A0A0L0HIJ6</accession>
<feature type="compositionally biased region" description="Low complexity" evidence="2">
    <location>
        <begin position="55"/>
        <end position="68"/>
    </location>
</feature>
<dbReference type="RefSeq" id="XP_016608986.1">
    <property type="nucleotide sequence ID" value="XM_016752293.1"/>
</dbReference>
<evidence type="ECO:0000313" key="4">
    <source>
        <dbReference type="Proteomes" id="UP000053201"/>
    </source>
</evidence>
<keyword evidence="1" id="KW-0175">Coiled coil</keyword>
<dbReference type="AlphaFoldDB" id="A0A0L0HIJ6"/>
<gene>
    <name evidence="3" type="ORF">SPPG_04048</name>
</gene>
<feature type="compositionally biased region" description="Polar residues" evidence="2">
    <location>
        <begin position="69"/>
        <end position="92"/>
    </location>
</feature>
<feature type="region of interest" description="Disordered" evidence="2">
    <location>
        <begin position="1"/>
        <end position="135"/>
    </location>
</feature>
<dbReference type="STRING" id="645134.A0A0L0HIJ6"/>
<name>A0A0L0HIJ6_SPIPD</name>
<dbReference type="InterPro" id="IPR007573">
    <property type="entry name" value="QWRF"/>
</dbReference>
<protein>
    <submittedName>
        <fullName evidence="3">Uncharacterized protein</fullName>
    </submittedName>
</protein>
<feature type="region of interest" description="Disordered" evidence="2">
    <location>
        <begin position="170"/>
        <end position="209"/>
    </location>
</feature>
<dbReference type="VEuPathDB" id="FungiDB:SPPG_04048"/>
<evidence type="ECO:0000256" key="2">
    <source>
        <dbReference type="SAM" id="MobiDB-lite"/>
    </source>
</evidence>
<reference evidence="3 4" key="1">
    <citation type="submission" date="2009-08" db="EMBL/GenBank/DDBJ databases">
        <title>The Genome Sequence of Spizellomyces punctatus strain DAOM BR117.</title>
        <authorList>
            <consortium name="The Broad Institute Genome Sequencing Platform"/>
            <person name="Russ C."/>
            <person name="Cuomo C."/>
            <person name="Shea T."/>
            <person name="Young S.K."/>
            <person name="Zeng Q."/>
            <person name="Koehrsen M."/>
            <person name="Haas B."/>
            <person name="Borodovsky M."/>
            <person name="Guigo R."/>
            <person name="Alvarado L."/>
            <person name="Berlin A."/>
            <person name="Bochicchio J."/>
            <person name="Borenstein D."/>
            <person name="Chapman S."/>
            <person name="Chen Z."/>
            <person name="Engels R."/>
            <person name="Freedman E."/>
            <person name="Gellesch M."/>
            <person name="Goldberg J."/>
            <person name="Griggs A."/>
            <person name="Gujja S."/>
            <person name="Heiman D."/>
            <person name="Hepburn T."/>
            <person name="Howarth C."/>
            <person name="Jen D."/>
            <person name="Larson L."/>
            <person name="Lewis B."/>
            <person name="Mehta T."/>
            <person name="Park D."/>
            <person name="Pearson M."/>
            <person name="Roberts A."/>
            <person name="Saif S."/>
            <person name="Shenoy N."/>
            <person name="Sisk P."/>
            <person name="Stolte C."/>
            <person name="Sykes S."/>
            <person name="Thomson T."/>
            <person name="Walk T."/>
            <person name="White J."/>
            <person name="Yandava C."/>
            <person name="Burger G."/>
            <person name="Gray M.W."/>
            <person name="Holland P.W.H."/>
            <person name="King N."/>
            <person name="Lang F.B.F."/>
            <person name="Roger A.J."/>
            <person name="Ruiz-Trillo I."/>
            <person name="Lander E."/>
            <person name="Nusbaum C."/>
        </authorList>
    </citation>
    <scope>NUCLEOTIDE SEQUENCE [LARGE SCALE GENOMIC DNA]</scope>
    <source>
        <strain evidence="3 4">DAOM BR117</strain>
    </source>
</reference>
<feature type="compositionally biased region" description="Polar residues" evidence="2">
    <location>
        <begin position="300"/>
        <end position="318"/>
    </location>
</feature>
<keyword evidence="4" id="KW-1185">Reference proteome</keyword>
<dbReference type="Pfam" id="PF04484">
    <property type="entry name" value="QWRF"/>
    <property type="match status" value="1"/>
</dbReference>
<sequence length="523" mass="57620">MDPRRRAGPMQPHLRVASGLGSAGGKVSKGVIQKPKQPKPRSTETPPSSHPSPSSPHTSSSPDTPSPTLRLQRSRMSSPSGTPRYMSSTQSFAAKVDSSPRPGSPRGGSPHASSPSRSSRNTTPRAIVRDSPASVDLQVDVSPVSSVADSVRGEGRKRKVRYVASRYMASTTSAVSKPAPQPVHRPVSKPVTVRSTLTKSVVESRPERPNVRKVLGEQNLLRERNVMATPGVELKRKSMGPKSVVKGGLRASELDAPRSSLRRTMAETRPSKSSSQMLAKAAAVPLPASPVPSLAPPSARKQSSLTQSNPSRTNSSTPIEDTILALENRLLQWTFLRANAQKAFEEKKRQAEAEIYTFWQRVTELREEVHGEEETVRQMEELVKVIGPLREQEKAITEAAQALEAFSKGYDTFMNGLRRSVDWLPMKGVMISDAEELRNVLKDTTEEMRHVLQDENGHIEQIAMLSNRLAALRDAIQQTTTEMDECVKLAQELARMELVEKSFVIGRLQMNEKKREGWAWEGD</sequence>
<proteinExistence type="predicted"/>
<feature type="region of interest" description="Disordered" evidence="2">
    <location>
        <begin position="237"/>
        <end position="318"/>
    </location>
</feature>
<dbReference type="eggNOG" id="ENOG502T79D">
    <property type="taxonomic scope" value="Eukaryota"/>
</dbReference>
<dbReference type="InParanoid" id="A0A0L0HIJ6"/>
<dbReference type="OrthoDB" id="2162899at2759"/>
<evidence type="ECO:0000256" key="1">
    <source>
        <dbReference type="SAM" id="Coils"/>
    </source>
</evidence>